<evidence type="ECO:0000256" key="10">
    <source>
        <dbReference type="SAM" id="SignalP"/>
    </source>
</evidence>
<evidence type="ECO:0000256" key="4">
    <source>
        <dbReference type="ARBA" id="ARBA00023180"/>
    </source>
</evidence>
<dbReference type="Gene3D" id="2.160.20.10">
    <property type="entry name" value="Single-stranded right-handed beta-helix, Pectin lyase-like"/>
    <property type="match status" value="1"/>
</dbReference>
<dbReference type="EC" id="4.2.2.10" evidence="8"/>
<dbReference type="SMART" id="SM00656">
    <property type="entry name" value="Amb_all"/>
    <property type="match status" value="1"/>
</dbReference>
<dbReference type="Proteomes" id="UP000028524">
    <property type="component" value="Unassembled WGS sequence"/>
</dbReference>
<evidence type="ECO:0000313" key="12">
    <source>
        <dbReference type="EMBL" id="KFA69710.1"/>
    </source>
</evidence>
<dbReference type="InParanoid" id="A0A084R0H5"/>
<dbReference type="InterPro" id="IPR012334">
    <property type="entry name" value="Pectin_lyas_fold"/>
</dbReference>
<evidence type="ECO:0000259" key="11">
    <source>
        <dbReference type="SMART" id="SM00656"/>
    </source>
</evidence>
<proteinExistence type="inferred from homology"/>
<dbReference type="InterPro" id="IPR011050">
    <property type="entry name" value="Pectin_lyase_fold/virulence"/>
</dbReference>
<evidence type="ECO:0000256" key="7">
    <source>
        <dbReference type="ARBA" id="ARBA00037631"/>
    </source>
</evidence>
<evidence type="ECO:0000256" key="6">
    <source>
        <dbReference type="ARBA" id="ARBA00036818"/>
    </source>
</evidence>
<keyword evidence="9" id="KW-0964">Secreted</keyword>
<dbReference type="GO" id="GO:0030570">
    <property type="term" value="F:pectate lyase activity"/>
    <property type="evidence" value="ECO:0007669"/>
    <property type="project" value="InterPro"/>
</dbReference>
<evidence type="ECO:0000256" key="1">
    <source>
        <dbReference type="ARBA" id="ARBA00010980"/>
    </source>
</evidence>
<protein>
    <recommendedName>
        <fullName evidence="8">pectin lyase</fullName>
        <ecNumber evidence="8">4.2.2.10</ecNumber>
    </recommendedName>
</protein>
<comment type="function">
    <text evidence="7">Pectinolytic enzymes consist of four classes of enzymes: pectin lyase, polygalacturonase, pectin methylesterase and rhamnogalacturonase. Among pectinolytic enzymes, pectin lyase is the most important in depolymerization of pectin, since it cleaves internal glycosidic bonds of highly methylated pectins.</text>
</comment>
<name>A0A084R0H5_STAC4</name>
<dbReference type="Pfam" id="PF00544">
    <property type="entry name" value="Pectate_lyase_4"/>
    <property type="match status" value="1"/>
</dbReference>
<dbReference type="SUPFAM" id="SSF51126">
    <property type="entry name" value="Pectin lyase-like"/>
    <property type="match status" value="1"/>
</dbReference>
<sequence length="392" mass="41916">MKTFSILSGLALAMSVQAQAKGNAFGFAAGTTGGGSATPVYPKTNADRASSRLMSFLTSSSPAVIMIDRTFDFLAGEGTTTEPCCSDNRTTKCPGGTSKGQLWIGNTCDDGTWETCTYYKAPRTPIDVKSNKSIIGVGSKGVIRGKGLRLRGGTTNVIIQNIHFTELNPQFVWGGDAITLDGSDRVWIDHNKFSLVGRQFIVSGWGAAGKVTISDNEFDGRTTWSAGCNGKHYWAMLLIGSSDSYTLSGNWIHDTSGRSPHVGTNTNIVVHAVNNYFQNIGGHAFDVDGGVWMLLEGNYFENVNTPVTEDSYTKGGQVYYIQTVADASNAQSVLGYIPEWNRNAGTTTAAKTLTSSAALSKLGQFKSSITWKHWAVTDVPANVRARAGVGKV</sequence>
<feature type="chain" id="PRO_5001779838" description="pectin lyase" evidence="10">
    <location>
        <begin position="19"/>
        <end position="392"/>
    </location>
</feature>
<evidence type="ECO:0000256" key="3">
    <source>
        <dbReference type="ARBA" id="ARBA00023157"/>
    </source>
</evidence>
<dbReference type="STRING" id="1283841.A0A084R0H5"/>
<evidence type="ECO:0000256" key="2">
    <source>
        <dbReference type="ARBA" id="ARBA00022729"/>
    </source>
</evidence>
<dbReference type="OrthoDB" id="1637350at2759"/>
<keyword evidence="3" id="KW-1015">Disulfide bond</keyword>
<evidence type="ECO:0000256" key="5">
    <source>
        <dbReference type="ARBA" id="ARBA00023239"/>
    </source>
</evidence>
<comment type="catalytic activity">
    <reaction evidence="6">
        <text>Eliminative cleavage of (1-&gt;4)-alpha-D-galacturonan methyl ester to give oligosaccharides with 4-deoxy-6-O-methyl-alpha-D-galact-4-enuronosyl groups at their non-reducing ends.</text>
        <dbReference type="EC" id="4.2.2.10"/>
    </reaction>
</comment>
<comment type="subcellular location">
    <subcellularLocation>
        <location evidence="9">Secreted</location>
    </subcellularLocation>
</comment>
<keyword evidence="13" id="KW-1185">Reference proteome</keyword>
<reference evidence="12 13" key="1">
    <citation type="journal article" date="2014" name="BMC Genomics">
        <title>Comparative genome sequencing reveals chemotype-specific gene clusters in the toxigenic black mold Stachybotrys.</title>
        <authorList>
            <person name="Semeiks J."/>
            <person name="Borek D."/>
            <person name="Otwinowski Z."/>
            <person name="Grishin N.V."/>
        </authorList>
    </citation>
    <scope>NUCLEOTIDE SEQUENCE [LARGE SCALE GENOMIC DNA]</scope>
    <source>
        <strain evidence="12 13">IBT 40285</strain>
    </source>
</reference>
<accession>A0A084R0H5</accession>
<dbReference type="InterPro" id="IPR045032">
    <property type="entry name" value="PEL"/>
</dbReference>
<evidence type="ECO:0000313" key="13">
    <source>
        <dbReference type="Proteomes" id="UP000028524"/>
    </source>
</evidence>
<keyword evidence="9" id="KW-0119">Carbohydrate metabolism</keyword>
<organism evidence="12 13">
    <name type="scientific">Stachybotrys chlorohalonatus (strain IBT 40285)</name>
    <dbReference type="NCBI Taxonomy" id="1283841"/>
    <lineage>
        <taxon>Eukaryota</taxon>
        <taxon>Fungi</taxon>
        <taxon>Dikarya</taxon>
        <taxon>Ascomycota</taxon>
        <taxon>Pezizomycotina</taxon>
        <taxon>Sordariomycetes</taxon>
        <taxon>Hypocreomycetidae</taxon>
        <taxon>Hypocreales</taxon>
        <taxon>Stachybotryaceae</taxon>
        <taxon>Stachybotrys</taxon>
    </lineage>
</organism>
<keyword evidence="2 10" id="KW-0732">Signal</keyword>
<dbReference type="AlphaFoldDB" id="A0A084R0H5"/>
<comment type="similarity">
    <text evidence="1 9">Belongs to the polysaccharide lyase 1 family.</text>
</comment>
<dbReference type="PANTHER" id="PTHR31683:SF67">
    <property type="entry name" value="PECTIN LYASE F-RELATED"/>
    <property type="match status" value="1"/>
</dbReference>
<feature type="signal peptide" evidence="10">
    <location>
        <begin position="1"/>
        <end position="18"/>
    </location>
</feature>
<evidence type="ECO:0000256" key="9">
    <source>
        <dbReference type="RuleBase" id="RU361173"/>
    </source>
</evidence>
<dbReference type="GO" id="GO:0000272">
    <property type="term" value="P:polysaccharide catabolic process"/>
    <property type="evidence" value="ECO:0007669"/>
    <property type="project" value="UniProtKB-KW"/>
</dbReference>
<dbReference type="PANTHER" id="PTHR31683">
    <property type="entry name" value="PECTATE LYASE 18-RELATED"/>
    <property type="match status" value="1"/>
</dbReference>
<dbReference type="GO" id="GO:0047490">
    <property type="term" value="F:pectin lyase activity"/>
    <property type="evidence" value="ECO:0007669"/>
    <property type="project" value="UniProtKB-EC"/>
</dbReference>
<dbReference type="EMBL" id="KL659380">
    <property type="protein sequence ID" value="KFA69710.1"/>
    <property type="molecule type" value="Genomic_DNA"/>
</dbReference>
<dbReference type="HOGENOM" id="CLU_021980_0_1_1"/>
<feature type="domain" description="Pectate lyase" evidence="11">
    <location>
        <begin position="97"/>
        <end position="306"/>
    </location>
</feature>
<keyword evidence="4" id="KW-0325">Glycoprotein</keyword>
<keyword evidence="9" id="KW-0624">Polysaccharide degradation</keyword>
<dbReference type="GO" id="GO:0005576">
    <property type="term" value="C:extracellular region"/>
    <property type="evidence" value="ECO:0007669"/>
    <property type="project" value="UniProtKB-SubCell"/>
</dbReference>
<dbReference type="OMA" id="WSAGCNG"/>
<dbReference type="InterPro" id="IPR002022">
    <property type="entry name" value="Pec_lyase"/>
</dbReference>
<gene>
    <name evidence="12" type="ORF">S40285_08112</name>
</gene>
<evidence type="ECO:0000256" key="8">
    <source>
        <dbReference type="ARBA" id="ARBA00039082"/>
    </source>
</evidence>
<keyword evidence="5 9" id="KW-0456">Lyase</keyword>